<evidence type="ECO:0000256" key="1">
    <source>
        <dbReference type="SAM" id="MobiDB-lite"/>
    </source>
</evidence>
<dbReference type="GO" id="GO:0016747">
    <property type="term" value="F:acyltransferase activity, transferring groups other than amino-acyl groups"/>
    <property type="evidence" value="ECO:0007669"/>
    <property type="project" value="InterPro"/>
</dbReference>
<dbReference type="OrthoDB" id="9787920at2"/>
<protein>
    <submittedName>
        <fullName evidence="3">GNAT family N-acetyltransferase</fullName>
    </submittedName>
</protein>
<name>A0A5C8P9A6_9HYPH</name>
<dbReference type="InterPro" id="IPR016181">
    <property type="entry name" value="Acyl_CoA_acyltransferase"/>
</dbReference>
<evidence type="ECO:0000313" key="3">
    <source>
        <dbReference type="EMBL" id="TXL70352.1"/>
    </source>
</evidence>
<dbReference type="SUPFAM" id="SSF55729">
    <property type="entry name" value="Acyl-CoA N-acyltransferases (Nat)"/>
    <property type="match status" value="1"/>
</dbReference>
<comment type="caution">
    <text evidence="3">The sequence shown here is derived from an EMBL/GenBank/DDBJ whole genome shotgun (WGS) entry which is preliminary data.</text>
</comment>
<dbReference type="Pfam" id="PF00583">
    <property type="entry name" value="Acetyltransf_1"/>
    <property type="match status" value="1"/>
</dbReference>
<reference evidence="3 4" key="1">
    <citation type="submission" date="2019-06" db="EMBL/GenBank/DDBJ databases">
        <title>New taxonomy in bacterial strain CC-CFT640, isolated from vineyard.</title>
        <authorList>
            <person name="Lin S.-Y."/>
            <person name="Tsai C.-F."/>
            <person name="Young C.-C."/>
        </authorList>
    </citation>
    <scope>NUCLEOTIDE SEQUENCE [LARGE SCALE GENOMIC DNA]</scope>
    <source>
        <strain evidence="3 4">CC-CFT640</strain>
    </source>
</reference>
<dbReference type="InterPro" id="IPR000182">
    <property type="entry name" value="GNAT_dom"/>
</dbReference>
<dbReference type="EMBL" id="VDUZ01000061">
    <property type="protein sequence ID" value="TXL70352.1"/>
    <property type="molecule type" value="Genomic_DNA"/>
</dbReference>
<dbReference type="AlphaFoldDB" id="A0A5C8P9A6"/>
<feature type="domain" description="N-acetyltransferase" evidence="2">
    <location>
        <begin position="21"/>
        <end position="156"/>
    </location>
</feature>
<dbReference type="PROSITE" id="PS51186">
    <property type="entry name" value="GNAT"/>
    <property type="match status" value="1"/>
</dbReference>
<evidence type="ECO:0000313" key="4">
    <source>
        <dbReference type="Proteomes" id="UP000321638"/>
    </source>
</evidence>
<evidence type="ECO:0000259" key="2">
    <source>
        <dbReference type="PROSITE" id="PS51186"/>
    </source>
</evidence>
<organism evidence="3 4">
    <name type="scientific">Vineibacter terrae</name>
    <dbReference type="NCBI Taxonomy" id="2586908"/>
    <lineage>
        <taxon>Bacteria</taxon>
        <taxon>Pseudomonadati</taxon>
        <taxon>Pseudomonadota</taxon>
        <taxon>Alphaproteobacteria</taxon>
        <taxon>Hyphomicrobiales</taxon>
        <taxon>Vineibacter</taxon>
    </lineage>
</organism>
<keyword evidence="3" id="KW-0808">Transferase</keyword>
<keyword evidence="4" id="KW-1185">Reference proteome</keyword>
<feature type="region of interest" description="Disordered" evidence="1">
    <location>
        <begin position="162"/>
        <end position="185"/>
    </location>
</feature>
<dbReference type="Proteomes" id="UP000321638">
    <property type="component" value="Unassembled WGS sequence"/>
</dbReference>
<accession>A0A5C8P9A6</accession>
<feature type="compositionally biased region" description="Basic residues" evidence="1">
    <location>
        <begin position="167"/>
        <end position="178"/>
    </location>
</feature>
<gene>
    <name evidence="3" type="ORF">FHP25_35080</name>
</gene>
<sequence length="185" mass="21045">MTMGRGRTMPKPRAQAPAVSVCIRRKPARKDLQFVWRGLRSFNRRVVGDLPNAHFLVEARSPRGALIGGLQGVIYYQWLFIANFFLSEKIRRGGVGAQLIAEAERHAQSLGCHGVWLDTFAWQARPFYEKQGYSVFGSLPDYPTGHARWFMMKRIEPAPEARDPLRRLAKATKTRPVSRGRQAQP</sequence>
<dbReference type="CDD" id="cd04301">
    <property type="entry name" value="NAT_SF"/>
    <property type="match status" value="1"/>
</dbReference>
<proteinExistence type="predicted"/>
<dbReference type="Gene3D" id="3.40.630.30">
    <property type="match status" value="1"/>
</dbReference>